<dbReference type="Gene3D" id="3.40.50.300">
    <property type="entry name" value="P-loop containing nucleotide triphosphate hydrolases"/>
    <property type="match status" value="3"/>
</dbReference>
<dbReference type="CDD" id="cd17934">
    <property type="entry name" value="DEXXQc_Upf1-like"/>
    <property type="match status" value="1"/>
</dbReference>
<dbReference type="CDD" id="cd18808">
    <property type="entry name" value="SF1_C_Upf1"/>
    <property type="match status" value="1"/>
</dbReference>
<evidence type="ECO:0000259" key="8">
    <source>
        <dbReference type="Pfam" id="PF13086"/>
    </source>
</evidence>
<evidence type="ECO:0000256" key="2">
    <source>
        <dbReference type="ARBA" id="ARBA00022741"/>
    </source>
</evidence>
<dbReference type="Pfam" id="PF13086">
    <property type="entry name" value="AAA_11"/>
    <property type="match status" value="1"/>
</dbReference>
<dbReference type="GO" id="GO:0016787">
    <property type="term" value="F:hydrolase activity"/>
    <property type="evidence" value="ECO:0007669"/>
    <property type="project" value="UniProtKB-KW"/>
</dbReference>
<dbReference type="InterPro" id="IPR041679">
    <property type="entry name" value="DNA2/NAM7-like_C"/>
</dbReference>
<dbReference type="InterPro" id="IPR047187">
    <property type="entry name" value="SF1_C_Upf1"/>
</dbReference>
<dbReference type="PANTHER" id="PTHR43788">
    <property type="entry name" value="DNA2/NAM7 HELICASE FAMILY MEMBER"/>
    <property type="match status" value="1"/>
</dbReference>
<dbReference type="STRING" id="985665.HPL003_26965"/>
<dbReference type="Proteomes" id="UP000005876">
    <property type="component" value="Chromosome"/>
</dbReference>
<reference key="2">
    <citation type="submission" date="2011-11" db="EMBL/GenBank/DDBJ databases">
        <authorList>
            <person name="Shin S.H."/>
            <person name="Kim S."/>
            <person name="Kim J.Y."/>
        </authorList>
    </citation>
    <scope>NUCLEOTIDE SEQUENCE</scope>
    <source>
        <strain>HPL-003</strain>
    </source>
</reference>
<reference evidence="10 11" key="3">
    <citation type="journal article" date="2012" name="J. Bacteriol.">
        <title>Genome Sequence of Paenibacillus terrae HPL-003, a Xylanase-Producing Bacterium Isolated from Soil Found in Forest Residue.</title>
        <authorList>
            <person name="Shin S.H."/>
            <person name="Kim S."/>
            <person name="Kim J.Y."/>
            <person name="Song H.Y."/>
            <person name="Cho S.J."/>
            <person name="Kim D.R."/>
            <person name="Lee K.I."/>
            <person name="Lim H.K."/>
            <person name="Park N.J."/>
            <person name="Hwang I.T."/>
            <person name="Yang K.S."/>
        </authorList>
    </citation>
    <scope>NUCLEOTIDE SEQUENCE [LARGE SCALE GENOMIC DNA]</scope>
    <source>
        <strain evidence="10 11">HPL-003</strain>
    </source>
</reference>
<dbReference type="Gene3D" id="3.40.960.10">
    <property type="entry name" value="VSR Endonuclease"/>
    <property type="match status" value="1"/>
</dbReference>
<dbReference type="HOGENOM" id="CLU_011256_0_0_9"/>
<gene>
    <name evidence="10" type="ordered locus">HPL003_26965</name>
</gene>
<dbReference type="InterPro" id="IPR050534">
    <property type="entry name" value="Coronavir_polyprotein_1ab"/>
</dbReference>
<dbReference type="InterPro" id="IPR024402">
    <property type="entry name" value="DUF2726"/>
</dbReference>
<evidence type="ECO:0000256" key="6">
    <source>
        <dbReference type="SAM" id="Coils"/>
    </source>
</evidence>
<keyword evidence="2" id="KW-0547">Nucleotide-binding</keyword>
<evidence type="ECO:0008006" key="12">
    <source>
        <dbReference type="Google" id="ProtNLM"/>
    </source>
</evidence>
<dbReference type="OrthoDB" id="9757917at2"/>
<dbReference type="GO" id="GO:0005524">
    <property type="term" value="F:ATP binding"/>
    <property type="evidence" value="ECO:0007669"/>
    <property type="project" value="UniProtKB-KW"/>
</dbReference>
<dbReference type="AlphaFoldDB" id="G7VRT6"/>
<dbReference type="RefSeq" id="WP_014282785.1">
    <property type="nucleotide sequence ID" value="NC_016641.1"/>
</dbReference>
<name>G7VRT6_PAETH</name>
<evidence type="ECO:0000256" key="5">
    <source>
        <dbReference type="ARBA" id="ARBA00022840"/>
    </source>
</evidence>
<reference evidence="11" key="1">
    <citation type="submission" date="2011-11" db="EMBL/GenBank/DDBJ databases">
        <title>Complete sequence of Paenibacillus terrae HPL-003.</title>
        <authorList>
            <person name="Shin S.H."/>
            <person name="Kim S."/>
            <person name="Kim J.Y."/>
        </authorList>
    </citation>
    <scope>NUCLEOTIDE SEQUENCE [LARGE SCALE GENOMIC DNA]</scope>
    <source>
        <strain evidence="11">HPL-003</strain>
    </source>
</reference>
<dbReference type="EMBL" id="CP003107">
    <property type="protein sequence ID" value="AET62105.1"/>
    <property type="molecule type" value="Genomic_DNA"/>
</dbReference>
<evidence type="ECO:0000256" key="1">
    <source>
        <dbReference type="ARBA" id="ARBA00007913"/>
    </source>
</evidence>
<evidence type="ECO:0000313" key="10">
    <source>
        <dbReference type="EMBL" id="AET62105.1"/>
    </source>
</evidence>
<feature type="domain" description="DNA2/NAM7 helicase helicase" evidence="8">
    <location>
        <begin position="187"/>
        <end position="544"/>
    </location>
</feature>
<accession>G7VRT6</accession>
<sequence>MDEQKFLLILKDRDRTAEVLSFAIQGNKATVTFQNDSSKTYNYPLDQLHTIISQNPKVIDVSEQEVFVQEKPLKDVKQVILFDQKVKIWLTWGRPQIVDADQLTLHHRALTNANAVRILQYWTEISEHTQIDNGNGPESESQSFLSKQMVGLNAFIHPQSALSCYINQTALTRNTPQTDHMIFPFKFNLSQKQALIHALSSNISVIEGPPGTGKTQTILNIIANLTIMQNKTVAVVSGNNAAVQNVKDKLEKSGYGFFVASLGNAENQKAFFEHIPQYDKSEEWISEQSVPELMHRIKELDDQIHKLMELQNEQAQLKQQLAAYRLEQQHYEHYYENQDSEEIKPGLLYQVYRKFYRESPQSILSFLAHHHVAAAQGKLNSWLYKAKAAFKFGYTDFVSLREYQNDVLLNLQKEFYAAKIKYIERKIEHIQKEMDKATFDELLCEHELISTIVFKHQLHSKYHARENLNFEHRTYKRNYKEFVQHFPVVLSTTHSLRNCAPPNFLFDYVIIDESSQVDLLTGALALSCCKNAIIVGDTKQLPHIVDLKIKNKLSMNNVAHHFDYFQHNILSSMLSLYGEALPKVMLREHYRCHPQIIGFCNAQYYDDDLIPFTTYEENVEPLILFHTSKGNHMREVTRGEKLGKFNQRELDIVEEVLEHPFVTVKDKKEIGFATPYRKQVIKAGQVLSEEIESDTIHKYQGREKPLMILSTVLDQSAQGKKGIRFVDDPCKINVAVSRAQQQFVLVTGQNVFTKANSDVGNLIRYMEYSTLNENIIKSEIVSIFDLFYKEYSEVLIGLRDKKKISKHESENIANAFLQELLKMEEYRILNIQRQVYLKNFLSSTDLLDEGERKYIKNNASLDFVVYHKLDKRPQLVIEVDGFAYHENKPEQMERDRKKDRILAKYKVPFLRLKTEGSGEEQKVREMLDSVLGYK</sequence>
<dbReference type="SUPFAM" id="SSF52540">
    <property type="entry name" value="P-loop containing nucleoside triphosphate hydrolases"/>
    <property type="match status" value="1"/>
</dbReference>
<evidence type="ECO:0000313" key="11">
    <source>
        <dbReference type="Proteomes" id="UP000005876"/>
    </source>
</evidence>
<keyword evidence="6" id="KW-0175">Coiled coil</keyword>
<evidence type="ECO:0000259" key="9">
    <source>
        <dbReference type="Pfam" id="PF13087"/>
    </source>
</evidence>
<comment type="similarity">
    <text evidence="1">Belongs to the DNA2/NAM7 helicase family.</text>
</comment>
<keyword evidence="5" id="KW-0067">ATP-binding</keyword>
<dbReference type="eggNOG" id="COG1112">
    <property type="taxonomic scope" value="Bacteria"/>
</dbReference>
<dbReference type="Pfam" id="PF13087">
    <property type="entry name" value="AAA_12"/>
    <property type="match status" value="1"/>
</dbReference>
<dbReference type="GO" id="GO:0043139">
    <property type="term" value="F:5'-3' DNA helicase activity"/>
    <property type="evidence" value="ECO:0007669"/>
    <property type="project" value="TreeGrafter"/>
</dbReference>
<keyword evidence="4" id="KW-0347">Helicase</keyword>
<dbReference type="KEGG" id="pta:HPL003_26965"/>
<feature type="domain" description="DUF2726" evidence="7">
    <location>
        <begin position="816"/>
        <end position="928"/>
    </location>
</feature>
<feature type="domain" description="DNA2/NAM7 helicase-like C-terminal" evidence="9">
    <location>
        <begin position="580"/>
        <end position="747"/>
    </location>
</feature>
<evidence type="ECO:0000259" key="7">
    <source>
        <dbReference type="Pfam" id="PF10881"/>
    </source>
</evidence>
<dbReference type="PANTHER" id="PTHR43788:SF8">
    <property type="entry name" value="DNA-BINDING PROTEIN SMUBP-2"/>
    <property type="match status" value="1"/>
</dbReference>
<proteinExistence type="inferred from homology"/>
<organism evidence="10 11">
    <name type="scientific">Paenibacillus terrae (strain HPL-003)</name>
    <dbReference type="NCBI Taxonomy" id="985665"/>
    <lineage>
        <taxon>Bacteria</taxon>
        <taxon>Bacillati</taxon>
        <taxon>Bacillota</taxon>
        <taxon>Bacilli</taxon>
        <taxon>Bacillales</taxon>
        <taxon>Paenibacillaceae</taxon>
        <taxon>Paenibacillus</taxon>
    </lineage>
</organism>
<evidence type="ECO:0000256" key="3">
    <source>
        <dbReference type="ARBA" id="ARBA00022801"/>
    </source>
</evidence>
<keyword evidence="3" id="KW-0378">Hydrolase</keyword>
<protein>
    <recommendedName>
        <fullName evidence="12">DNA helicase</fullName>
    </recommendedName>
</protein>
<evidence type="ECO:0000256" key="4">
    <source>
        <dbReference type="ARBA" id="ARBA00022806"/>
    </source>
</evidence>
<dbReference type="eggNOG" id="COG0507">
    <property type="taxonomic scope" value="Bacteria"/>
</dbReference>
<feature type="coiled-coil region" evidence="6">
    <location>
        <begin position="300"/>
        <end position="327"/>
    </location>
</feature>
<dbReference type="InterPro" id="IPR041677">
    <property type="entry name" value="DNA2/NAM7_AAA_11"/>
</dbReference>
<dbReference type="Pfam" id="PF10881">
    <property type="entry name" value="DUF2726"/>
    <property type="match status" value="1"/>
</dbReference>
<dbReference type="InterPro" id="IPR027417">
    <property type="entry name" value="P-loop_NTPase"/>
</dbReference>